<dbReference type="OrthoDB" id="9104104at2"/>
<gene>
    <name evidence="1" type="ORF">HDG40_003877</name>
</gene>
<reference evidence="1 2" key="1">
    <citation type="submission" date="2020-08" db="EMBL/GenBank/DDBJ databases">
        <title>Genomic Encyclopedia of Type Strains, Phase IV (KMG-V): Genome sequencing to study the core and pangenomes of soil and plant-associated prokaryotes.</title>
        <authorList>
            <person name="Whitman W."/>
        </authorList>
    </citation>
    <scope>NUCLEOTIDE SEQUENCE [LARGE SCALE GENOMIC DNA]</scope>
    <source>
        <strain evidence="1 2">JPY158</strain>
    </source>
</reference>
<keyword evidence="2" id="KW-1185">Reference proteome</keyword>
<dbReference type="AlphaFoldDB" id="A0A7W8Q8M0"/>
<name>A0A7W8Q8M0_PARAM</name>
<accession>A0A7W8Q8M0</accession>
<dbReference type="RefSeq" id="WP_018437210.1">
    <property type="nucleotide sequence ID" value="NZ_JACHDD010000006.1"/>
</dbReference>
<comment type="caution">
    <text evidence="1">The sequence shown here is derived from an EMBL/GenBank/DDBJ whole genome shotgun (WGS) entry which is preliminary data.</text>
</comment>
<organism evidence="1 2">
    <name type="scientific">Paraburkholderia atlantica</name>
    <dbReference type="NCBI Taxonomy" id="2654982"/>
    <lineage>
        <taxon>Bacteria</taxon>
        <taxon>Pseudomonadati</taxon>
        <taxon>Pseudomonadota</taxon>
        <taxon>Betaproteobacteria</taxon>
        <taxon>Burkholderiales</taxon>
        <taxon>Burkholderiaceae</taxon>
        <taxon>Paraburkholderia</taxon>
    </lineage>
</organism>
<evidence type="ECO:0000313" key="1">
    <source>
        <dbReference type="EMBL" id="MBB5425704.1"/>
    </source>
</evidence>
<evidence type="ECO:0000313" key="2">
    <source>
        <dbReference type="Proteomes" id="UP000592780"/>
    </source>
</evidence>
<protein>
    <submittedName>
        <fullName evidence="1">Uncharacterized protein</fullName>
    </submittedName>
</protein>
<sequence length="63" mass="6773">MANNIVFEIKILTPGDTNYDLARAMLSKSEQFSVTPGSQVALVLATVGAELAVEFETLEIDAE</sequence>
<dbReference type="EMBL" id="JACHDD010000006">
    <property type="protein sequence ID" value="MBB5425704.1"/>
    <property type="molecule type" value="Genomic_DNA"/>
</dbReference>
<proteinExistence type="predicted"/>
<dbReference type="Proteomes" id="UP000592780">
    <property type="component" value="Unassembled WGS sequence"/>
</dbReference>